<dbReference type="EMBL" id="LVLJ01003543">
    <property type="protein sequence ID" value="OAE21050.1"/>
    <property type="molecule type" value="Genomic_DNA"/>
</dbReference>
<dbReference type="Proteomes" id="UP000077202">
    <property type="component" value="Unassembled WGS sequence"/>
</dbReference>
<comment type="caution">
    <text evidence="1">The sequence shown here is derived from an EMBL/GenBank/DDBJ whole genome shotgun (WGS) entry which is preliminary data.</text>
</comment>
<organism evidence="1 2">
    <name type="scientific">Marchantia polymorpha subsp. ruderalis</name>
    <dbReference type="NCBI Taxonomy" id="1480154"/>
    <lineage>
        <taxon>Eukaryota</taxon>
        <taxon>Viridiplantae</taxon>
        <taxon>Streptophyta</taxon>
        <taxon>Embryophyta</taxon>
        <taxon>Marchantiophyta</taxon>
        <taxon>Marchantiopsida</taxon>
        <taxon>Marchantiidae</taxon>
        <taxon>Marchantiales</taxon>
        <taxon>Marchantiaceae</taxon>
        <taxon>Marchantia</taxon>
    </lineage>
</organism>
<keyword evidence="2" id="KW-1185">Reference proteome</keyword>
<name>A0A176VJJ6_MARPO</name>
<protein>
    <submittedName>
        <fullName evidence="1">Uncharacterized protein</fullName>
    </submittedName>
</protein>
<evidence type="ECO:0000313" key="2">
    <source>
        <dbReference type="Proteomes" id="UP000077202"/>
    </source>
</evidence>
<reference evidence="1" key="1">
    <citation type="submission" date="2016-03" db="EMBL/GenBank/DDBJ databases">
        <title>Mechanisms controlling the formation of the plant cell surface in tip-growing cells are functionally conserved among land plants.</title>
        <authorList>
            <person name="Honkanen S."/>
            <person name="Jones V.A."/>
            <person name="Morieri G."/>
            <person name="Champion C."/>
            <person name="Hetherington A.J."/>
            <person name="Kelly S."/>
            <person name="Saint-Marcoux D."/>
            <person name="Proust H."/>
            <person name="Prescott H."/>
            <person name="Dolan L."/>
        </authorList>
    </citation>
    <scope>NUCLEOTIDE SEQUENCE [LARGE SCALE GENOMIC DNA]</scope>
    <source>
        <tissue evidence="1">Whole gametophyte</tissue>
    </source>
</reference>
<accession>A0A176VJJ6</accession>
<sequence>MFTGADIPISNAVVRILYREHSAAFKRSAAVIINSFEEYDGKLLNILRQQLELHVQPGRRHRKPDLFAAACVEESADRRVSIIQVLSASMAATSIVEESKIDIPIVHKGRVGDVDGQEVTKAIRLFLERRESLRRNTLRLKEAMNATVTEGESSHQHLKNLLAAISNLKR</sequence>
<proteinExistence type="predicted"/>
<gene>
    <name evidence="1" type="ORF">AXG93_861s1000</name>
</gene>
<evidence type="ECO:0000313" key="1">
    <source>
        <dbReference type="EMBL" id="OAE21050.1"/>
    </source>
</evidence>
<dbReference type="AlphaFoldDB" id="A0A176VJJ6"/>